<feature type="transmembrane region" description="Helical" evidence="1">
    <location>
        <begin position="54"/>
        <end position="77"/>
    </location>
</feature>
<dbReference type="Proteomes" id="UP001142175">
    <property type="component" value="Unassembled WGS sequence"/>
</dbReference>
<reference evidence="2" key="1">
    <citation type="submission" date="2022-08" db="EMBL/GenBank/DDBJ databases">
        <authorList>
            <person name="Zhang D."/>
        </authorList>
    </citation>
    <scope>NUCLEOTIDE SEQUENCE</scope>
    <source>
        <strain evidence="2">XJ19-11</strain>
    </source>
</reference>
<feature type="transmembrane region" description="Helical" evidence="1">
    <location>
        <begin position="123"/>
        <end position="142"/>
    </location>
</feature>
<organism evidence="2 3">
    <name type="scientific">Aquiflexum gelatinilyticum</name>
    <dbReference type="NCBI Taxonomy" id="2961943"/>
    <lineage>
        <taxon>Bacteria</taxon>
        <taxon>Pseudomonadati</taxon>
        <taxon>Bacteroidota</taxon>
        <taxon>Cytophagia</taxon>
        <taxon>Cytophagales</taxon>
        <taxon>Cyclobacteriaceae</taxon>
        <taxon>Aquiflexum</taxon>
    </lineage>
</organism>
<evidence type="ECO:0000313" key="2">
    <source>
        <dbReference type="EMBL" id="MCR9013859.1"/>
    </source>
</evidence>
<keyword evidence="3" id="KW-1185">Reference proteome</keyword>
<protein>
    <submittedName>
        <fullName evidence="2">Uncharacterized protein</fullName>
    </submittedName>
</protein>
<evidence type="ECO:0000313" key="3">
    <source>
        <dbReference type="Proteomes" id="UP001142175"/>
    </source>
</evidence>
<keyword evidence="1" id="KW-0812">Transmembrane</keyword>
<dbReference type="RefSeq" id="WP_258421751.1">
    <property type="nucleotide sequence ID" value="NZ_JANSUY010000001.1"/>
</dbReference>
<proteinExistence type="predicted"/>
<accession>A0A9X2P691</accession>
<feature type="transmembrane region" description="Helical" evidence="1">
    <location>
        <begin position="89"/>
        <end position="111"/>
    </location>
</feature>
<comment type="caution">
    <text evidence="2">The sequence shown here is derived from an EMBL/GenBank/DDBJ whole genome shotgun (WGS) entry which is preliminary data.</text>
</comment>
<keyword evidence="1" id="KW-0472">Membrane</keyword>
<dbReference type="AlphaFoldDB" id="A0A9X2P691"/>
<dbReference type="EMBL" id="JANSUY010000001">
    <property type="protein sequence ID" value="MCR9013859.1"/>
    <property type="molecule type" value="Genomic_DNA"/>
</dbReference>
<name>A0A9X2P691_9BACT</name>
<gene>
    <name evidence="2" type="ORF">NU887_02365</name>
</gene>
<evidence type="ECO:0000256" key="1">
    <source>
        <dbReference type="SAM" id="Phobius"/>
    </source>
</evidence>
<sequence length="152" mass="16347">MTTTSTSLAELKKSAIIAGGFNAVINGIINWFSVKDLDKVLVSDNLISSTEHTLLSGAVPLAVSLAFILSGVAYLTTKIPNKPSYFPKIFWLSMKHTFMAFGIAVTFGVMWQRLMGSIEISPVMATVCTGLIAGIVAAIVNYETTRSLNLKD</sequence>
<keyword evidence="1" id="KW-1133">Transmembrane helix</keyword>
<feature type="transmembrane region" description="Helical" evidence="1">
    <location>
        <begin position="15"/>
        <end position="34"/>
    </location>
</feature>